<dbReference type="Proteomes" id="UP001163846">
    <property type="component" value="Unassembled WGS sequence"/>
</dbReference>
<name>A0AA38PKD3_9AGAR</name>
<comment type="caution">
    <text evidence="1">The sequence shown here is derived from an EMBL/GenBank/DDBJ whole genome shotgun (WGS) entry which is preliminary data.</text>
</comment>
<sequence length="226" mass="25751">MKPNVRGPHDAIPIGGSFGGGQTRPAMFAHSARNAPLLQEFRQDPYVQRVARLCDHYFQSYIPKMHTLYCNVLDLLHDDNPEFEQLFPKCAFAAATINFMLAVTRRHKDFLNLIYGFCAVFATGTYDYRKGGHLIIWDLGLIIEFPPGAVILLPSALLEHSNVAIAPGESRSSLTFYSAAGLFRWCHNGLMSDKEFQLRASSKMLKRWKEYRQGMWKEGLDLLRHE</sequence>
<gene>
    <name evidence="1" type="ORF">F5878DRAFT_156368</name>
</gene>
<dbReference type="EMBL" id="MU805957">
    <property type="protein sequence ID" value="KAJ3844258.1"/>
    <property type="molecule type" value="Genomic_DNA"/>
</dbReference>
<protein>
    <submittedName>
        <fullName evidence="1">Uncharacterized protein</fullName>
    </submittedName>
</protein>
<evidence type="ECO:0000313" key="1">
    <source>
        <dbReference type="EMBL" id="KAJ3844258.1"/>
    </source>
</evidence>
<dbReference type="Gene3D" id="3.60.130.30">
    <property type="match status" value="1"/>
</dbReference>
<evidence type="ECO:0000313" key="2">
    <source>
        <dbReference type="Proteomes" id="UP001163846"/>
    </source>
</evidence>
<organism evidence="1 2">
    <name type="scientific">Lentinula raphanica</name>
    <dbReference type="NCBI Taxonomy" id="153919"/>
    <lineage>
        <taxon>Eukaryota</taxon>
        <taxon>Fungi</taxon>
        <taxon>Dikarya</taxon>
        <taxon>Basidiomycota</taxon>
        <taxon>Agaricomycotina</taxon>
        <taxon>Agaricomycetes</taxon>
        <taxon>Agaricomycetidae</taxon>
        <taxon>Agaricales</taxon>
        <taxon>Marasmiineae</taxon>
        <taxon>Omphalotaceae</taxon>
        <taxon>Lentinula</taxon>
    </lineage>
</organism>
<accession>A0AA38PKD3</accession>
<dbReference type="AlphaFoldDB" id="A0AA38PKD3"/>
<keyword evidence="2" id="KW-1185">Reference proteome</keyword>
<proteinExistence type="predicted"/>
<reference evidence="1" key="1">
    <citation type="submission" date="2022-08" db="EMBL/GenBank/DDBJ databases">
        <authorList>
            <consortium name="DOE Joint Genome Institute"/>
            <person name="Min B."/>
            <person name="Riley R."/>
            <person name="Sierra-Patev S."/>
            <person name="Naranjo-Ortiz M."/>
            <person name="Looney B."/>
            <person name="Konkel Z."/>
            <person name="Slot J.C."/>
            <person name="Sakamoto Y."/>
            <person name="Steenwyk J.L."/>
            <person name="Rokas A."/>
            <person name="Carro J."/>
            <person name="Camarero S."/>
            <person name="Ferreira P."/>
            <person name="Molpeceres G."/>
            <person name="Ruiz-Duenas F.J."/>
            <person name="Serrano A."/>
            <person name="Henrissat B."/>
            <person name="Drula E."/>
            <person name="Hughes K.W."/>
            <person name="Mata J.L."/>
            <person name="Ishikawa N.K."/>
            <person name="Vargas-Isla R."/>
            <person name="Ushijima S."/>
            <person name="Smith C.A."/>
            <person name="Ahrendt S."/>
            <person name="Andreopoulos W."/>
            <person name="He G."/>
            <person name="Labutti K."/>
            <person name="Lipzen A."/>
            <person name="Ng V."/>
            <person name="Sandor L."/>
            <person name="Barry K."/>
            <person name="Martinez A.T."/>
            <person name="Xiao Y."/>
            <person name="Gibbons J.G."/>
            <person name="Terashima K."/>
            <person name="Hibbett D.S."/>
            <person name="Grigoriev I.V."/>
        </authorList>
    </citation>
    <scope>NUCLEOTIDE SEQUENCE</scope>
    <source>
        <strain evidence="1">TFB9207</strain>
    </source>
</reference>